<dbReference type="Gene3D" id="3.40.640.10">
    <property type="entry name" value="Type I PLP-dependent aspartate aminotransferase-like (Major domain)"/>
    <property type="match status" value="1"/>
</dbReference>
<keyword evidence="2" id="KW-0663">Pyridoxal phosphate</keyword>
<dbReference type="GO" id="GO:0030170">
    <property type="term" value="F:pyridoxal phosphate binding"/>
    <property type="evidence" value="ECO:0007669"/>
    <property type="project" value="InterPro"/>
</dbReference>
<dbReference type="Gene3D" id="3.90.1150.10">
    <property type="entry name" value="Aspartate Aminotransferase, domain 1"/>
    <property type="match status" value="1"/>
</dbReference>
<keyword evidence="4" id="KW-0808">Transferase</keyword>
<dbReference type="CDD" id="cd00609">
    <property type="entry name" value="AAT_like"/>
    <property type="match status" value="1"/>
</dbReference>
<evidence type="ECO:0000313" key="4">
    <source>
        <dbReference type="EMBL" id="HIU64812.1"/>
    </source>
</evidence>
<dbReference type="InterPro" id="IPR015422">
    <property type="entry name" value="PyrdxlP-dep_Trfase_small"/>
</dbReference>
<dbReference type="AlphaFoldDB" id="A0A9D1MRE2"/>
<evidence type="ECO:0000256" key="1">
    <source>
        <dbReference type="ARBA" id="ARBA00001933"/>
    </source>
</evidence>
<dbReference type="SUPFAM" id="SSF53383">
    <property type="entry name" value="PLP-dependent transferases"/>
    <property type="match status" value="1"/>
</dbReference>
<dbReference type="GO" id="GO:0008483">
    <property type="term" value="F:transaminase activity"/>
    <property type="evidence" value="ECO:0007669"/>
    <property type="project" value="UniProtKB-KW"/>
</dbReference>
<dbReference type="Proteomes" id="UP000824099">
    <property type="component" value="Unassembled WGS sequence"/>
</dbReference>
<comment type="cofactor">
    <cofactor evidence="1">
        <name>pyridoxal 5'-phosphate</name>
        <dbReference type="ChEBI" id="CHEBI:597326"/>
    </cofactor>
</comment>
<reference evidence="4" key="1">
    <citation type="submission" date="2020-10" db="EMBL/GenBank/DDBJ databases">
        <authorList>
            <person name="Gilroy R."/>
        </authorList>
    </citation>
    <scope>NUCLEOTIDE SEQUENCE</scope>
    <source>
        <strain evidence="4">CHK160-1198</strain>
    </source>
</reference>
<keyword evidence="4" id="KW-0032">Aminotransferase</keyword>
<dbReference type="EMBL" id="DVNI01000123">
    <property type="protein sequence ID" value="HIU64812.1"/>
    <property type="molecule type" value="Genomic_DNA"/>
</dbReference>
<feature type="domain" description="Aminotransferase class I/classII large" evidence="3">
    <location>
        <begin position="20"/>
        <end position="342"/>
    </location>
</feature>
<name>A0A9D1MRE2_9FIRM</name>
<evidence type="ECO:0000256" key="2">
    <source>
        <dbReference type="ARBA" id="ARBA00022898"/>
    </source>
</evidence>
<accession>A0A9D1MRE2</accession>
<sequence length="358" mass="40479">MYKYAHGGDIHSLPIQEKQKIVDFSANINPFGIPSSVKKAVKESLQECINYPDAFCRDLTKLTAQKNGVKSENIFFGNGAADVLFRLTIALRPKKALLLAPTFSDYEKALKSVDCNISYYNLREEDDFLIQEDFLEALDAEYDIVVICNPNNPTGQLVGKETIKKIANKCTENGIRLLIDECFMDFVIQEDEFSAIDFLANEHIILKAFTKIYAIPGLRLGYCITKDLALITKMRQTGQDWNVSVPAQAAGIAACGEDAYVVKTVAYIARERAYLAEALTELKIRPIPSTTNFLLFHSPVTDLAKKLRKYGFLIRDCSNYHNLRKDYYRIAVKKHSDNKLLINALRKICSDENIISDY</sequence>
<dbReference type="Pfam" id="PF00155">
    <property type="entry name" value="Aminotran_1_2"/>
    <property type="match status" value="1"/>
</dbReference>
<dbReference type="PANTHER" id="PTHR42885:SF1">
    <property type="entry name" value="THREONINE-PHOSPHATE DECARBOXYLASE"/>
    <property type="match status" value="1"/>
</dbReference>
<organism evidence="4 5">
    <name type="scientific">Candidatus Avacidaminococcus intestinavium</name>
    <dbReference type="NCBI Taxonomy" id="2840684"/>
    <lineage>
        <taxon>Bacteria</taxon>
        <taxon>Bacillati</taxon>
        <taxon>Bacillota</taxon>
        <taxon>Negativicutes</taxon>
        <taxon>Acidaminococcales</taxon>
        <taxon>Acidaminococcaceae</taxon>
        <taxon>Acidaminococcaceae incertae sedis</taxon>
        <taxon>Candidatus Avacidaminococcus</taxon>
    </lineage>
</organism>
<protein>
    <submittedName>
        <fullName evidence="4">Aminotransferase class I/II-fold pyridoxal phosphate-dependent enzyme</fullName>
    </submittedName>
</protein>
<evidence type="ECO:0000259" key="3">
    <source>
        <dbReference type="Pfam" id="PF00155"/>
    </source>
</evidence>
<evidence type="ECO:0000313" key="5">
    <source>
        <dbReference type="Proteomes" id="UP000824099"/>
    </source>
</evidence>
<dbReference type="PANTHER" id="PTHR42885">
    <property type="entry name" value="HISTIDINOL-PHOSPHATE AMINOTRANSFERASE-RELATED"/>
    <property type="match status" value="1"/>
</dbReference>
<dbReference type="InterPro" id="IPR004839">
    <property type="entry name" value="Aminotransferase_I/II_large"/>
</dbReference>
<dbReference type="InterPro" id="IPR015424">
    <property type="entry name" value="PyrdxlP-dep_Trfase"/>
</dbReference>
<reference evidence="4" key="2">
    <citation type="journal article" date="2021" name="PeerJ">
        <title>Extensive microbial diversity within the chicken gut microbiome revealed by metagenomics and culture.</title>
        <authorList>
            <person name="Gilroy R."/>
            <person name="Ravi A."/>
            <person name="Getino M."/>
            <person name="Pursley I."/>
            <person name="Horton D.L."/>
            <person name="Alikhan N.F."/>
            <person name="Baker D."/>
            <person name="Gharbi K."/>
            <person name="Hall N."/>
            <person name="Watson M."/>
            <person name="Adriaenssens E.M."/>
            <person name="Foster-Nyarko E."/>
            <person name="Jarju S."/>
            <person name="Secka A."/>
            <person name="Antonio M."/>
            <person name="Oren A."/>
            <person name="Chaudhuri R.R."/>
            <person name="La Ragione R."/>
            <person name="Hildebrand F."/>
            <person name="Pallen M.J."/>
        </authorList>
    </citation>
    <scope>NUCLEOTIDE SEQUENCE</scope>
    <source>
        <strain evidence="4">CHK160-1198</strain>
    </source>
</reference>
<comment type="caution">
    <text evidence="4">The sequence shown here is derived from an EMBL/GenBank/DDBJ whole genome shotgun (WGS) entry which is preliminary data.</text>
</comment>
<dbReference type="InterPro" id="IPR015421">
    <property type="entry name" value="PyrdxlP-dep_Trfase_major"/>
</dbReference>
<proteinExistence type="predicted"/>
<gene>
    <name evidence="4" type="ORF">IAB06_07260</name>
</gene>